<accession>A0A1I8HA02</accession>
<evidence type="ECO:0000313" key="3">
    <source>
        <dbReference type="WBParaSite" id="maker-uti_cns_0005010-snap-gene-0.11-mRNA-1"/>
    </source>
</evidence>
<keyword evidence="1" id="KW-0812">Transmembrane</keyword>
<organism evidence="2 3">
    <name type="scientific">Macrostomum lignano</name>
    <dbReference type="NCBI Taxonomy" id="282301"/>
    <lineage>
        <taxon>Eukaryota</taxon>
        <taxon>Metazoa</taxon>
        <taxon>Spiralia</taxon>
        <taxon>Lophotrochozoa</taxon>
        <taxon>Platyhelminthes</taxon>
        <taxon>Rhabditophora</taxon>
        <taxon>Macrostomorpha</taxon>
        <taxon>Macrostomida</taxon>
        <taxon>Macrostomidae</taxon>
        <taxon>Macrostomum</taxon>
    </lineage>
</organism>
<dbReference type="AlphaFoldDB" id="A0A1I8HA02"/>
<reference evidence="3" key="1">
    <citation type="submission" date="2016-11" db="UniProtKB">
        <authorList>
            <consortium name="WormBaseParasite"/>
        </authorList>
    </citation>
    <scope>IDENTIFICATION</scope>
</reference>
<dbReference type="Proteomes" id="UP000095280">
    <property type="component" value="Unplaced"/>
</dbReference>
<evidence type="ECO:0000313" key="2">
    <source>
        <dbReference type="Proteomes" id="UP000095280"/>
    </source>
</evidence>
<sequence length="146" mass="15849">MSSKGDGGGSGSGGGSRCQPKDWVELSKPLLFSAGFCDTRQLQENRFSAVAIEMLREQEDRDLHPYGRGGRFEGVLYSRRVKVQVDHAKFLAWIVFAGFILLTSGAIIILAEMERRQKTLQHQQLLASVTQTPALLATAGNGSGAP</sequence>
<keyword evidence="1" id="KW-1133">Transmembrane helix</keyword>
<dbReference type="WBParaSite" id="maker-uti_cns_0005010-snap-gene-0.11-mRNA-1">
    <property type="protein sequence ID" value="maker-uti_cns_0005010-snap-gene-0.11-mRNA-1"/>
    <property type="gene ID" value="maker-uti_cns_0005010-snap-gene-0.11"/>
</dbReference>
<keyword evidence="1" id="KW-0472">Membrane</keyword>
<proteinExistence type="predicted"/>
<protein>
    <submittedName>
        <fullName evidence="3">Uncharacterized protein</fullName>
    </submittedName>
</protein>
<feature type="transmembrane region" description="Helical" evidence="1">
    <location>
        <begin position="90"/>
        <end position="111"/>
    </location>
</feature>
<keyword evidence="2" id="KW-1185">Reference proteome</keyword>
<evidence type="ECO:0000256" key="1">
    <source>
        <dbReference type="SAM" id="Phobius"/>
    </source>
</evidence>
<name>A0A1I8HA02_9PLAT</name>